<feature type="region of interest" description="Domain III" evidence="6">
    <location>
        <begin position="153"/>
        <end position="202"/>
    </location>
</feature>
<keyword evidence="1 6" id="KW-0963">Cytoplasm</keyword>
<dbReference type="CDD" id="cd14332">
    <property type="entry name" value="UBA_RuvA_C"/>
    <property type="match status" value="1"/>
</dbReference>
<evidence type="ECO:0000313" key="8">
    <source>
        <dbReference type="EMBL" id="MBB5265047.1"/>
    </source>
</evidence>
<evidence type="ECO:0000256" key="3">
    <source>
        <dbReference type="ARBA" id="ARBA00023125"/>
    </source>
</evidence>
<dbReference type="SUPFAM" id="SSF47781">
    <property type="entry name" value="RuvA domain 2-like"/>
    <property type="match status" value="1"/>
</dbReference>
<dbReference type="InterPro" id="IPR010994">
    <property type="entry name" value="RuvA_2-like"/>
</dbReference>
<dbReference type="Gene3D" id="2.40.50.140">
    <property type="entry name" value="Nucleic acid-binding proteins"/>
    <property type="match status" value="1"/>
</dbReference>
<evidence type="ECO:0000256" key="1">
    <source>
        <dbReference type="ARBA" id="ARBA00022490"/>
    </source>
</evidence>
<dbReference type="GO" id="GO:0005737">
    <property type="term" value="C:cytoplasm"/>
    <property type="evidence" value="ECO:0007669"/>
    <property type="project" value="UniProtKB-SubCell"/>
</dbReference>
<name>A0A7W8HCA1_9FIRM</name>
<evidence type="ECO:0000256" key="4">
    <source>
        <dbReference type="ARBA" id="ARBA00023172"/>
    </source>
</evidence>
<keyword evidence="8" id="KW-0547">Nucleotide-binding</keyword>
<dbReference type="InterPro" id="IPR013849">
    <property type="entry name" value="DNA_helicase_Holl-junc_RuvA_I"/>
</dbReference>
<keyword evidence="9" id="KW-1185">Reference proteome</keyword>
<dbReference type="InterPro" id="IPR011114">
    <property type="entry name" value="RuvA_C"/>
</dbReference>
<comment type="caution">
    <text evidence="6">Lacks conserved residue(s) required for the propagation of feature annotation.</text>
</comment>
<dbReference type="SUPFAM" id="SSF50249">
    <property type="entry name" value="Nucleic acid-binding proteins"/>
    <property type="match status" value="1"/>
</dbReference>
<evidence type="ECO:0000259" key="7">
    <source>
        <dbReference type="SMART" id="SM00278"/>
    </source>
</evidence>
<protein>
    <recommendedName>
        <fullName evidence="6">Holliday junction branch migration complex subunit RuvA</fullName>
    </recommendedName>
</protein>
<dbReference type="GO" id="GO:0005524">
    <property type="term" value="F:ATP binding"/>
    <property type="evidence" value="ECO:0007669"/>
    <property type="project" value="InterPro"/>
</dbReference>
<dbReference type="Gene3D" id="1.10.150.20">
    <property type="entry name" value="5' to 3' exonuclease, C-terminal subdomain"/>
    <property type="match status" value="1"/>
</dbReference>
<evidence type="ECO:0000256" key="5">
    <source>
        <dbReference type="ARBA" id="ARBA00023204"/>
    </source>
</evidence>
<dbReference type="EMBL" id="JACHFW010000008">
    <property type="protein sequence ID" value="MBB5265047.1"/>
    <property type="molecule type" value="Genomic_DNA"/>
</dbReference>
<dbReference type="GO" id="GO:0000400">
    <property type="term" value="F:four-way junction DNA binding"/>
    <property type="evidence" value="ECO:0007669"/>
    <property type="project" value="UniProtKB-UniRule"/>
</dbReference>
<comment type="similarity">
    <text evidence="6">Belongs to the RuvA family.</text>
</comment>
<dbReference type="NCBIfam" id="TIGR00084">
    <property type="entry name" value="ruvA"/>
    <property type="match status" value="1"/>
</dbReference>
<dbReference type="GO" id="GO:0009378">
    <property type="term" value="F:four-way junction helicase activity"/>
    <property type="evidence" value="ECO:0007669"/>
    <property type="project" value="InterPro"/>
</dbReference>
<dbReference type="GO" id="GO:0006310">
    <property type="term" value="P:DNA recombination"/>
    <property type="evidence" value="ECO:0007669"/>
    <property type="project" value="UniProtKB-UniRule"/>
</dbReference>
<dbReference type="InterPro" id="IPR036267">
    <property type="entry name" value="RuvA_C_sf"/>
</dbReference>
<feature type="region of interest" description="Domain II" evidence="6">
    <location>
        <begin position="65"/>
        <end position="142"/>
    </location>
</feature>
<dbReference type="Gene3D" id="1.10.8.10">
    <property type="entry name" value="DNA helicase RuvA subunit, C-terminal domain"/>
    <property type="match status" value="1"/>
</dbReference>
<keyword evidence="3 6" id="KW-0238">DNA-binding</keyword>
<keyword evidence="5 6" id="KW-0234">DNA repair</keyword>
<accession>A0A7W8HCA1</accession>
<evidence type="ECO:0000256" key="6">
    <source>
        <dbReference type="HAMAP-Rule" id="MF_00031"/>
    </source>
</evidence>
<dbReference type="GO" id="GO:0006281">
    <property type="term" value="P:DNA repair"/>
    <property type="evidence" value="ECO:0007669"/>
    <property type="project" value="UniProtKB-UniRule"/>
</dbReference>
<gene>
    <name evidence="6" type="primary">ruvA</name>
    <name evidence="8" type="ORF">HNP82_002186</name>
</gene>
<dbReference type="HAMAP" id="MF_00031">
    <property type="entry name" value="DNA_HJ_migration_RuvA"/>
    <property type="match status" value="1"/>
</dbReference>
<dbReference type="Pfam" id="PF07499">
    <property type="entry name" value="RuvA_C"/>
    <property type="match status" value="1"/>
</dbReference>
<dbReference type="InterPro" id="IPR003583">
    <property type="entry name" value="Hlx-hairpin-Hlx_DNA-bd_motif"/>
</dbReference>
<dbReference type="AlphaFoldDB" id="A0A7W8HCA1"/>
<evidence type="ECO:0000313" key="9">
    <source>
        <dbReference type="Proteomes" id="UP000543642"/>
    </source>
</evidence>
<comment type="subunit">
    <text evidence="6">Homotetramer. Forms an RuvA(8)-RuvB(12)-Holliday junction (HJ) complex. HJ DNA is sandwiched between 2 RuvA tetramers; dsDNA enters through RuvA and exits via RuvB. An RuvB hexamer assembles on each DNA strand where it exits the tetramer. Each RuvB hexamer is contacted by two RuvA subunits (via domain III) on 2 adjacent RuvB subunits; this complex drives branch migration. In the full resolvosome a probable DNA-RuvA(4)-RuvB(12)-RuvC(2) complex forms which resolves the HJ.</text>
</comment>
<keyword evidence="8" id="KW-0378">Hydrolase</keyword>
<comment type="function">
    <text evidence="6">The RuvA-RuvB-RuvC complex processes Holliday junction (HJ) DNA during genetic recombination and DNA repair, while the RuvA-RuvB complex plays an important role in the rescue of blocked DNA replication forks via replication fork reversal (RFR). RuvA specifically binds to HJ cruciform DNA, conferring on it an open structure. The RuvB hexamer acts as an ATP-dependent pump, pulling dsDNA into and through the RuvAB complex. HJ branch migration allows RuvC to scan DNA until it finds its consensus sequence, where it cleaves and resolves the cruciform DNA.</text>
</comment>
<keyword evidence="2 6" id="KW-0227">DNA damage</keyword>
<dbReference type="GO" id="GO:0009379">
    <property type="term" value="C:Holliday junction helicase complex"/>
    <property type="evidence" value="ECO:0007669"/>
    <property type="project" value="InterPro"/>
</dbReference>
<dbReference type="Pfam" id="PF01330">
    <property type="entry name" value="RuvA_N"/>
    <property type="match status" value="1"/>
</dbReference>
<keyword evidence="8" id="KW-0067">ATP-binding</keyword>
<dbReference type="Pfam" id="PF14520">
    <property type="entry name" value="HHH_5"/>
    <property type="match status" value="1"/>
</dbReference>
<dbReference type="Proteomes" id="UP000543642">
    <property type="component" value="Unassembled WGS sequence"/>
</dbReference>
<dbReference type="GO" id="GO:0048476">
    <property type="term" value="C:Holliday junction resolvase complex"/>
    <property type="evidence" value="ECO:0007669"/>
    <property type="project" value="UniProtKB-UniRule"/>
</dbReference>
<feature type="region of interest" description="Domain I" evidence="6">
    <location>
        <begin position="1"/>
        <end position="64"/>
    </location>
</feature>
<keyword evidence="8" id="KW-0347">Helicase</keyword>
<dbReference type="InterPro" id="IPR012340">
    <property type="entry name" value="NA-bd_OB-fold"/>
</dbReference>
<dbReference type="InterPro" id="IPR000085">
    <property type="entry name" value="RuvA"/>
</dbReference>
<evidence type="ECO:0000256" key="2">
    <source>
        <dbReference type="ARBA" id="ARBA00022763"/>
    </source>
</evidence>
<sequence length="202" mass="21951">MIAYIKGQIDQIRADSVILEHNGMGYEVFVPASVLSQMPPRGSEVKIYTYLYVREDNLCLYGFLNRDDLTIFRLLITVNGIGPKGALGILSTISPDALRFAILSEDVKTISSAPGIGRKTAQKLIIELKDKIHLEDSLEEAAAAPVDLEDGASESKNEALLAMVALGYSQTQALQALSRCQITPQMTSDAILKAALKQVLTL</sequence>
<dbReference type="GO" id="GO:0016787">
    <property type="term" value="F:hydrolase activity"/>
    <property type="evidence" value="ECO:0007669"/>
    <property type="project" value="UniProtKB-KW"/>
</dbReference>
<dbReference type="SUPFAM" id="SSF46929">
    <property type="entry name" value="DNA helicase RuvA subunit, C-terminal domain"/>
    <property type="match status" value="1"/>
</dbReference>
<comment type="domain">
    <text evidence="6">Has three domains with a flexible linker between the domains II and III and assumes an 'L' shape. Domain III is highly mobile and contacts RuvB.</text>
</comment>
<feature type="domain" description="Helix-hairpin-helix DNA-binding motif class 1" evidence="7">
    <location>
        <begin position="108"/>
        <end position="127"/>
    </location>
</feature>
<reference evidence="8 9" key="1">
    <citation type="submission" date="2020-08" db="EMBL/GenBank/DDBJ databases">
        <title>Genomic Encyclopedia of Type Strains, Phase IV (KMG-IV): sequencing the most valuable type-strain genomes for metagenomic binning, comparative biology and taxonomic classification.</title>
        <authorList>
            <person name="Goeker M."/>
        </authorList>
    </citation>
    <scope>NUCLEOTIDE SEQUENCE [LARGE SCALE GENOMIC DNA]</scope>
    <source>
        <strain evidence="8 9">DSM 106146</strain>
    </source>
</reference>
<proteinExistence type="inferred from homology"/>
<feature type="domain" description="Helix-hairpin-helix DNA-binding motif class 1" evidence="7">
    <location>
        <begin position="73"/>
        <end position="92"/>
    </location>
</feature>
<keyword evidence="4 6" id="KW-0233">DNA recombination</keyword>
<organism evidence="8 9">
    <name type="scientific">Catenibacillus scindens</name>
    <dbReference type="NCBI Taxonomy" id="673271"/>
    <lineage>
        <taxon>Bacteria</taxon>
        <taxon>Bacillati</taxon>
        <taxon>Bacillota</taxon>
        <taxon>Clostridia</taxon>
        <taxon>Lachnospirales</taxon>
        <taxon>Lachnospiraceae</taxon>
        <taxon>Catenibacillus</taxon>
    </lineage>
</organism>
<comment type="caution">
    <text evidence="8">The sequence shown here is derived from an EMBL/GenBank/DDBJ whole genome shotgun (WGS) entry which is preliminary data.</text>
</comment>
<dbReference type="SMART" id="SM00278">
    <property type="entry name" value="HhH1"/>
    <property type="match status" value="2"/>
</dbReference>
<dbReference type="RefSeq" id="WP_183774400.1">
    <property type="nucleotide sequence ID" value="NZ_CAWVEG010000045.1"/>
</dbReference>
<comment type="subcellular location">
    <subcellularLocation>
        <location evidence="6">Cytoplasm</location>
    </subcellularLocation>
</comment>